<evidence type="ECO:0000313" key="3">
    <source>
        <dbReference type="Proteomes" id="UP001415857"/>
    </source>
</evidence>
<evidence type="ECO:0000256" key="1">
    <source>
        <dbReference type="SAM" id="MobiDB-lite"/>
    </source>
</evidence>
<comment type="caution">
    <text evidence="2">The sequence shown here is derived from an EMBL/GenBank/DDBJ whole genome shotgun (WGS) entry which is preliminary data.</text>
</comment>
<dbReference type="InterPro" id="IPR012340">
    <property type="entry name" value="NA-bd_OB-fold"/>
</dbReference>
<dbReference type="PANTHER" id="PTHR21641:SF0">
    <property type="entry name" value="RNA-BINDING PROTEIN EIF1AD-RELATED"/>
    <property type="match status" value="1"/>
</dbReference>
<name>A0AAP0RXT2_LIQFO</name>
<dbReference type="SUPFAM" id="SSF50249">
    <property type="entry name" value="Nucleic acid-binding proteins"/>
    <property type="match status" value="1"/>
</dbReference>
<dbReference type="Proteomes" id="UP001415857">
    <property type="component" value="Unassembled WGS sequence"/>
</dbReference>
<dbReference type="GO" id="GO:0005634">
    <property type="term" value="C:nucleus"/>
    <property type="evidence" value="ECO:0007669"/>
    <property type="project" value="TreeGrafter"/>
</dbReference>
<dbReference type="Gene3D" id="2.40.50.140">
    <property type="entry name" value="Nucleic acid-binding proteins"/>
    <property type="match status" value="1"/>
</dbReference>
<feature type="region of interest" description="Disordered" evidence="1">
    <location>
        <begin position="186"/>
        <end position="225"/>
    </location>
</feature>
<dbReference type="InterPro" id="IPR039294">
    <property type="entry name" value="EIF1AD"/>
</dbReference>
<gene>
    <name evidence="2" type="ORF">L1049_015379</name>
</gene>
<protein>
    <submittedName>
        <fullName evidence="2">Uncharacterized protein</fullName>
    </submittedName>
</protein>
<dbReference type="AlphaFoldDB" id="A0AAP0RXT2"/>
<accession>A0AAP0RXT2</accession>
<keyword evidence="3" id="KW-1185">Reference proteome</keyword>
<organism evidence="2 3">
    <name type="scientific">Liquidambar formosana</name>
    <name type="common">Formosan gum</name>
    <dbReference type="NCBI Taxonomy" id="63359"/>
    <lineage>
        <taxon>Eukaryota</taxon>
        <taxon>Viridiplantae</taxon>
        <taxon>Streptophyta</taxon>
        <taxon>Embryophyta</taxon>
        <taxon>Tracheophyta</taxon>
        <taxon>Spermatophyta</taxon>
        <taxon>Magnoliopsida</taxon>
        <taxon>eudicotyledons</taxon>
        <taxon>Gunneridae</taxon>
        <taxon>Pentapetalae</taxon>
        <taxon>Saxifragales</taxon>
        <taxon>Altingiaceae</taxon>
        <taxon>Liquidambar</taxon>
    </lineage>
</organism>
<proteinExistence type="predicted"/>
<dbReference type="EMBL" id="JBBPBK010000004">
    <property type="protein sequence ID" value="KAK9286971.1"/>
    <property type="molecule type" value="Genomic_DNA"/>
</dbReference>
<sequence length="225" mass="25340">MNNGLWADAEIDKLVIIDEKWIMGSLAKSPRGLFLEYQCYDFGIRASHHVEYGIRHSMGYVSLRSIAAEENSGSVGYIGAMKGGRKNLKRAVEEENLTLQEGQSIVQVMDAQGKKSLALFPAKFQKSLWIKRGSFVWLMQVEGTRLLNQAASWHVLFLEFFFMNKFGPKIFKSTILIDSNGTLHGQMSPQEQDEFNSSDDGLPPIEANMNRIKPLELQSDSDTDS</sequence>
<dbReference type="PANTHER" id="PTHR21641">
    <property type="entry name" value="TRANSLATION INITIATION FACTOR-RELATED"/>
    <property type="match status" value="1"/>
</dbReference>
<reference evidence="2 3" key="1">
    <citation type="journal article" date="2024" name="Plant J.">
        <title>Genome sequences and population genomics reveal climatic adaptation and genomic divergence between two closely related sweetgum species.</title>
        <authorList>
            <person name="Xu W.Q."/>
            <person name="Ren C.Q."/>
            <person name="Zhang X.Y."/>
            <person name="Comes H.P."/>
            <person name="Liu X.H."/>
            <person name="Li Y.G."/>
            <person name="Kettle C.J."/>
            <person name="Jalonen R."/>
            <person name="Gaisberger H."/>
            <person name="Ma Y.Z."/>
            <person name="Qiu Y.X."/>
        </authorList>
    </citation>
    <scope>NUCLEOTIDE SEQUENCE [LARGE SCALE GENOMIC DNA]</scope>
    <source>
        <strain evidence="2">Hangzhou</strain>
    </source>
</reference>
<evidence type="ECO:0000313" key="2">
    <source>
        <dbReference type="EMBL" id="KAK9286971.1"/>
    </source>
</evidence>